<dbReference type="OrthoDB" id="424794at2759"/>
<keyword evidence="2" id="KW-0413">Isomerase</keyword>
<dbReference type="OMA" id="YWFEVIV"/>
<gene>
    <name evidence="4" type="ORF">FVE85_0553</name>
</gene>
<evidence type="ECO:0000259" key="3">
    <source>
        <dbReference type="Pfam" id="PF00849"/>
    </source>
</evidence>
<dbReference type="Proteomes" id="UP000324585">
    <property type="component" value="Unassembled WGS sequence"/>
</dbReference>
<dbReference type="Gene3D" id="3.30.2350.10">
    <property type="entry name" value="Pseudouridine synthase"/>
    <property type="match status" value="1"/>
</dbReference>
<sequence>MREVDDRVRRGARPSDAELEHKAHIKRARVQALNESRNEAHREAERSAHDLHRAALDELDESHYQISACGKLRYAVPYAFGYRTNCKRRWVGRELADVFAEELGGEGHDREYWLNEVRCGRILIRGAVVTQLPLVLSDPDWVVHLAHRHEGAVLNIPIGIVYEDEHLLVVDKPASVPAHPCGRYRKNSLSFLLHLQRKQKDPCADVAVKSSTTELRGVHRLDRLTSGILILAKDAETAKQLTQQIVDGLVRKKYLARVAGRFGGVEQAQVECTLPLNYDARSCRAHVDTVQGKPARTTFVVRRYSAERDYSIVECTPFTGRTHQIRVHLQALGHPIINDPLYADAATHAKYACENAQLGPGGAEPEQSEPLCSEAVLQEGKTLGCLVCPAMQQAVAERVNSKHQFHIDLHALEYILQDRRAFRTEEPTWSLDTNKRK</sequence>
<accession>A0A5J4Z1L7</accession>
<dbReference type="InterPro" id="IPR050188">
    <property type="entry name" value="RluA_PseudoU_synthase"/>
</dbReference>
<dbReference type="InterPro" id="IPR020103">
    <property type="entry name" value="PsdUridine_synth_cat_dom_sf"/>
</dbReference>
<evidence type="ECO:0000256" key="2">
    <source>
        <dbReference type="RuleBase" id="RU362028"/>
    </source>
</evidence>
<reference evidence="5" key="1">
    <citation type="journal article" date="2019" name="Nat. Commun.">
        <title>Expansion of phycobilisome linker gene families in mesophilic red algae.</title>
        <authorList>
            <person name="Lee J."/>
            <person name="Kim D."/>
            <person name="Bhattacharya D."/>
            <person name="Yoon H.S."/>
        </authorList>
    </citation>
    <scope>NUCLEOTIDE SEQUENCE [LARGE SCALE GENOMIC DNA]</scope>
    <source>
        <strain evidence="5">CCMP 1328</strain>
    </source>
</reference>
<dbReference type="AlphaFoldDB" id="A0A5J4Z1L7"/>
<dbReference type="GO" id="GO:0000455">
    <property type="term" value="P:enzyme-directed rRNA pseudouridine synthesis"/>
    <property type="evidence" value="ECO:0007669"/>
    <property type="project" value="TreeGrafter"/>
</dbReference>
<dbReference type="PROSITE" id="PS01129">
    <property type="entry name" value="PSI_RLU"/>
    <property type="match status" value="1"/>
</dbReference>
<dbReference type="Pfam" id="PF00849">
    <property type="entry name" value="PseudoU_synth_2"/>
    <property type="match status" value="1"/>
</dbReference>
<dbReference type="EMBL" id="VRMN01000002">
    <property type="protein sequence ID" value="KAA8496824.1"/>
    <property type="molecule type" value="Genomic_DNA"/>
</dbReference>
<evidence type="ECO:0000313" key="5">
    <source>
        <dbReference type="Proteomes" id="UP000324585"/>
    </source>
</evidence>
<protein>
    <recommendedName>
        <fullName evidence="2">Pseudouridine synthase</fullName>
        <ecNumber evidence="2">5.4.99.-</ecNumber>
    </recommendedName>
</protein>
<evidence type="ECO:0000313" key="4">
    <source>
        <dbReference type="EMBL" id="KAA8496824.1"/>
    </source>
</evidence>
<dbReference type="NCBIfam" id="TIGR00005">
    <property type="entry name" value="rluA_subfam"/>
    <property type="match status" value="1"/>
</dbReference>
<comment type="function">
    <text evidence="2">Responsible for synthesis of pseudouridine from uracil.</text>
</comment>
<dbReference type="GO" id="GO:0009982">
    <property type="term" value="F:pseudouridine synthase activity"/>
    <property type="evidence" value="ECO:0007669"/>
    <property type="project" value="InterPro"/>
</dbReference>
<proteinExistence type="inferred from homology"/>
<comment type="catalytic activity">
    <reaction evidence="2">
        <text>a uridine in RNA = a pseudouridine in RNA</text>
        <dbReference type="Rhea" id="RHEA:48348"/>
        <dbReference type="Rhea" id="RHEA-COMP:12068"/>
        <dbReference type="Rhea" id="RHEA-COMP:12069"/>
        <dbReference type="ChEBI" id="CHEBI:65314"/>
        <dbReference type="ChEBI" id="CHEBI:65315"/>
    </reaction>
</comment>
<dbReference type="InterPro" id="IPR006224">
    <property type="entry name" value="PsdUridine_synth_RluA-like_CS"/>
</dbReference>
<comment type="similarity">
    <text evidence="2">Belongs to the pseudouridine synthase RluA family.</text>
</comment>
<organism evidence="4 5">
    <name type="scientific">Porphyridium purpureum</name>
    <name type="common">Red alga</name>
    <name type="synonym">Porphyridium cruentum</name>
    <dbReference type="NCBI Taxonomy" id="35688"/>
    <lineage>
        <taxon>Eukaryota</taxon>
        <taxon>Rhodophyta</taxon>
        <taxon>Bangiophyceae</taxon>
        <taxon>Porphyridiales</taxon>
        <taxon>Porphyridiaceae</taxon>
        <taxon>Porphyridium</taxon>
    </lineage>
</organism>
<comment type="caution">
    <text evidence="4">The sequence shown here is derived from an EMBL/GenBank/DDBJ whole genome shotgun (WGS) entry which is preliminary data.</text>
</comment>
<name>A0A5J4Z1L7_PORPP</name>
<evidence type="ECO:0000256" key="1">
    <source>
        <dbReference type="PIRSR" id="PIRSR606225-1"/>
    </source>
</evidence>
<feature type="domain" description="Pseudouridine synthase RsuA/RluA-like" evidence="3">
    <location>
        <begin position="166"/>
        <end position="331"/>
    </location>
</feature>
<dbReference type="EC" id="5.4.99.-" evidence="2"/>
<dbReference type="CDD" id="cd02557">
    <property type="entry name" value="PseudoU_synth_ScRIB2"/>
    <property type="match status" value="1"/>
</dbReference>
<dbReference type="PANTHER" id="PTHR21600:SF40">
    <property type="entry name" value="PSEUDOURIDYLATE SYNTHASE RPUSD2"/>
    <property type="match status" value="1"/>
</dbReference>
<dbReference type="InterPro" id="IPR006225">
    <property type="entry name" value="PsdUridine_synth_RluC/D"/>
</dbReference>
<keyword evidence="5" id="KW-1185">Reference proteome</keyword>
<dbReference type="InterPro" id="IPR006145">
    <property type="entry name" value="PsdUridine_synth_RsuA/RluA"/>
</dbReference>
<dbReference type="GO" id="GO:0003723">
    <property type="term" value="F:RNA binding"/>
    <property type="evidence" value="ECO:0007669"/>
    <property type="project" value="InterPro"/>
</dbReference>
<feature type="active site" evidence="1">
    <location>
        <position position="222"/>
    </location>
</feature>
<dbReference type="PANTHER" id="PTHR21600">
    <property type="entry name" value="MITOCHONDRIAL RNA PSEUDOURIDINE SYNTHASE"/>
    <property type="match status" value="1"/>
</dbReference>
<dbReference type="SUPFAM" id="SSF55120">
    <property type="entry name" value="Pseudouridine synthase"/>
    <property type="match status" value="1"/>
</dbReference>